<feature type="compositionally biased region" description="Polar residues" evidence="1">
    <location>
        <begin position="24"/>
        <end position="38"/>
    </location>
</feature>
<dbReference type="InterPro" id="IPR004291">
    <property type="entry name" value="Transposase_IS66_central"/>
</dbReference>
<gene>
    <name evidence="3" type="ORF">CSSPJE1EN2_LOCUS26325</name>
</gene>
<reference evidence="3" key="1">
    <citation type="submission" date="2024-03" db="EMBL/GenBank/DDBJ databases">
        <authorList>
            <consortium name="ELIXIR-Norway"/>
            <consortium name="Elixir Norway"/>
        </authorList>
    </citation>
    <scope>NUCLEOTIDE SEQUENCE</scope>
</reference>
<name>A0ABP1A047_9BRYO</name>
<dbReference type="NCBIfam" id="NF033517">
    <property type="entry name" value="transpos_IS66"/>
    <property type="match status" value="1"/>
</dbReference>
<dbReference type="PANTHER" id="PTHR33678">
    <property type="entry name" value="BLL1576 PROTEIN"/>
    <property type="match status" value="1"/>
</dbReference>
<keyword evidence="4" id="KW-1185">Reference proteome</keyword>
<sequence>MPLPTGRLEAENEFLRNGRKSKTSHTPPSQDIGRSNQRSLREKSDKPSGGQKGHTGHTLEMKEVADEVIDHIPTSCSCCGSAMSQTASIVTERRQEVVIPPILPQYLEHRIHSKCCDSCGTVTTGLFPAHVKAPVQYGSSVMALAAYLSIAQYMPYRRICAMFKHLYDIHISEGSIDNFLEQMSQKAMPFYESIQERIQQSPVVGSDETGTPVAGKKGWFHTWQNKTLTFIVASMNRGYQTITQYFTDGFKTTVYVSDCWAAQLKVSALCHQICLVHLLRDLCNFEDAVGCTWSTEMKGLLMQAMEFKKQMTDEDYKSPPPDVGLMEARLDTLLAADNTQAHKRVKAFIKRLIKNRKSILTFLYYPDVPPHNNASEQAIRNIKVKGKVSGQFRSIRGAERFAILRSIIDTSAKNAQDIFNSLYLIADFVPE</sequence>
<dbReference type="Pfam" id="PF03050">
    <property type="entry name" value="DDE_Tnp_IS66"/>
    <property type="match status" value="1"/>
</dbReference>
<evidence type="ECO:0000256" key="1">
    <source>
        <dbReference type="SAM" id="MobiDB-lite"/>
    </source>
</evidence>
<evidence type="ECO:0000313" key="4">
    <source>
        <dbReference type="Proteomes" id="UP001497522"/>
    </source>
</evidence>
<feature type="domain" description="Transposase IS66 central" evidence="2">
    <location>
        <begin position="135"/>
        <end position="399"/>
    </location>
</feature>
<accession>A0ABP1A047</accession>
<dbReference type="EMBL" id="CAXHBF010000511">
    <property type="protein sequence ID" value="CAK9856393.1"/>
    <property type="molecule type" value="Genomic_DNA"/>
</dbReference>
<evidence type="ECO:0000259" key="2">
    <source>
        <dbReference type="Pfam" id="PF03050"/>
    </source>
</evidence>
<comment type="caution">
    <text evidence="3">The sequence shown here is derived from an EMBL/GenBank/DDBJ whole genome shotgun (WGS) entry which is preliminary data.</text>
</comment>
<feature type="region of interest" description="Disordered" evidence="1">
    <location>
        <begin position="1"/>
        <end position="59"/>
    </location>
</feature>
<proteinExistence type="predicted"/>
<dbReference type="PANTHER" id="PTHR33678:SF1">
    <property type="entry name" value="BLL1576 PROTEIN"/>
    <property type="match status" value="1"/>
</dbReference>
<dbReference type="InterPro" id="IPR052344">
    <property type="entry name" value="Transposase-related"/>
</dbReference>
<dbReference type="Proteomes" id="UP001497522">
    <property type="component" value="Unassembled WGS sequence"/>
</dbReference>
<protein>
    <recommendedName>
        <fullName evidence="2">Transposase IS66 central domain-containing protein</fullName>
    </recommendedName>
</protein>
<evidence type="ECO:0000313" key="3">
    <source>
        <dbReference type="EMBL" id="CAK9856393.1"/>
    </source>
</evidence>
<organism evidence="3 4">
    <name type="scientific">Sphagnum jensenii</name>
    <dbReference type="NCBI Taxonomy" id="128206"/>
    <lineage>
        <taxon>Eukaryota</taxon>
        <taxon>Viridiplantae</taxon>
        <taxon>Streptophyta</taxon>
        <taxon>Embryophyta</taxon>
        <taxon>Bryophyta</taxon>
        <taxon>Sphagnophytina</taxon>
        <taxon>Sphagnopsida</taxon>
        <taxon>Sphagnales</taxon>
        <taxon>Sphagnaceae</taxon>
        <taxon>Sphagnum</taxon>
    </lineage>
</organism>